<feature type="domain" description="Integral membrane bound transporter" evidence="10">
    <location>
        <begin position="422"/>
        <end position="539"/>
    </location>
</feature>
<evidence type="ECO:0000256" key="7">
    <source>
        <dbReference type="SAM" id="MobiDB-lite"/>
    </source>
</evidence>
<dbReference type="Pfam" id="PF12805">
    <property type="entry name" value="FUSC-like"/>
    <property type="match status" value="1"/>
</dbReference>
<evidence type="ECO:0000313" key="12">
    <source>
        <dbReference type="Proteomes" id="UP000570514"/>
    </source>
</evidence>
<protein>
    <submittedName>
        <fullName evidence="11">Putative membrane protein YccC</fullName>
    </submittedName>
</protein>
<evidence type="ECO:0000256" key="8">
    <source>
        <dbReference type="SAM" id="Phobius"/>
    </source>
</evidence>
<dbReference type="Pfam" id="PF13515">
    <property type="entry name" value="FUSC_2"/>
    <property type="match status" value="1"/>
</dbReference>
<feature type="transmembrane region" description="Helical" evidence="8">
    <location>
        <begin position="127"/>
        <end position="146"/>
    </location>
</feature>
<accession>A0A846N452</accession>
<feature type="transmembrane region" description="Helical" evidence="8">
    <location>
        <begin position="402"/>
        <end position="420"/>
    </location>
</feature>
<comment type="subcellular location">
    <subcellularLocation>
        <location evidence="1">Cell membrane</location>
        <topology evidence="1">Multi-pass membrane protein</topology>
    </subcellularLocation>
</comment>
<feature type="transmembrane region" description="Helical" evidence="8">
    <location>
        <begin position="46"/>
        <end position="66"/>
    </location>
</feature>
<dbReference type="EMBL" id="JAASRM010000001">
    <property type="protein sequence ID" value="NIK90245.1"/>
    <property type="molecule type" value="Genomic_DNA"/>
</dbReference>
<dbReference type="Proteomes" id="UP000570514">
    <property type="component" value="Unassembled WGS sequence"/>
</dbReference>
<dbReference type="RefSeq" id="WP_167084624.1">
    <property type="nucleotide sequence ID" value="NZ_BAAADC010000001.1"/>
</dbReference>
<feature type="transmembrane region" description="Helical" evidence="8">
    <location>
        <begin position="451"/>
        <end position="469"/>
    </location>
</feature>
<dbReference type="GO" id="GO:0005886">
    <property type="term" value="C:plasma membrane"/>
    <property type="evidence" value="ECO:0007669"/>
    <property type="project" value="UniProtKB-SubCell"/>
</dbReference>
<evidence type="ECO:0000313" key="11">
    <source>
        <dbReference type="EMBL" id="NIK90245.1"/>
    </source>
</evidence>
<feature type="transmembrane region" description="Helical" evidence="8">
    <location>
        <begin position="78"/>
        <end position="95"/>
    </location>
</feature>
<comment type="similarity">
    <text evidence="6">Belongs to the YccS/YhfK family.</text>
</comment>
<keyword evidence="12" id="KW-1185">Reference proteome</keyword>
<evidence type="ECO:0000259" key="10">
    <source>
        <dbReference type="Pfam" id="PF13515"/>
    </source>
</evidence>
<name>A0A846N452_9PROT</name>
<keyword evidence="4 8" id="KW-1133">Transmembrane helix</keyword>
<keyword evidence="3 8" id="KW-0812">Transmembrane</keyword>
<evidence type="ECO:0000256" key="1">
    <source>
        <dbReference type="ARBA" id="ARBA00004651"/>
    </source>
</evidence>
<evidence type="ECO:0000256" key="2">
    <source>
        <dbReference type="ARBA" id="ARBA00022475"/>
    </source>
</evidence>
<evidence type="ECO:0000256" key="5">
    <source>
        <dbReference type="ARBA" id="ARBA00023136"/>
    </source>
</evidence>
<dbReference type="PANTHER" id="PTHR30509">
    <property type="entry name" value="P-HYDROXYBENZOIC ACID EFFLUX PUMP SUBUNIT-RELATED"/>
    <property type="match status" value="1"/>
</dbReference>
<dbReference type="PANTHER" id="PTHR30509:SF9">
    <property type="entry name" value="MULTIDRUG RESISTANCE PROTEIN MDTO"/>
    <property type="match status" value="1"/>
</dbReference>
<evidence type="ECO:0000256" key="3">
    <source>
        <dbReference type="ARBA" id="ARBA00022692"/>
    </source>
</evidence>
<feature type="domain" description="Integral membrane protein YccS N-terminal" evidence="9">
    <location>
        <begin position="82"/>
        <end position="327"/>
    </location>
</feature>
<dbReference type="AlphaFoldDB" id="A0A846N452"/>
<organism evidence="11 12">
    <name type="scientific">Rhizomicrobium palustre</name>
    <dbReference type="NCBI Taxonomy" id="189966"/>
    <lineage>
        <taxon>Bacteria</taxon>
        <taxon>Pseudomonadati</taxon>
        <taxon>Pseudomonadota</taxon>
        <taxon>Alphaproteobacteria</taxon>
        <taxon>Micropepsales</taxon>
        <taxon>Micropepsaceae</taxon>
        <taxon>Rhizomicrobium</taxon>
    </lineage>
</organism>
<reference evidence="11 12" key="1">
    <citation type="submission" date="2020-03" db="EMBL/GenBank/DDBJ databases">
        <title>Genomic Encyclopedia of Type Strains, Phase IV (KMG-IV): sequencing the most valuable type-strain genomes for metagenomic binning, comparative biology and taxonomic classification.</title>
        <authorList>
            <person name="Goeker M."/>
        </authorList>
    </citation>
    <scope>NUCLEOTIDE SEQUENCE [LARGE SCALE GENOMIC DNA]</scope>
    <source>
        <strain evidence="11 12">DSM 19867</strain>
    </source>
</reference>
<feature type="transmembrane region" description="Helical" evidence="8">
    <location>
        <begin position="152"/>
        <end position="174"/>
    </location>
</feature>
<gene>
    <name evidence="11" type="ORF">FHS83_003563</name>
</gene>
<proteinExistence type="inferred from homology"/>
<evidence type="ECO:0000259" key="9">
    <source>
        <dbReference type="Pfam" id="PF12805"/>
    </source>
</evidence>
<feature type="transmembrane region" description="Helical" evidence="8">
    <location>
        <begin position="101"/>
        <end position="120"/>
    </location>
</feature>
<keyword evidence="2" id="KW-1003">Cell membrane</keyword>
<evidence type="ECO:0000256" key="6">
    <source>
        <dbReference type="ARBA" id="ARBA00043993"/>
    </source>
</evidence>
<keyword evidence="5 8" id="KW-0472">Membrane</keyword>
<comment type="caution">
    <text evidence="11">The sequence shown here is derived from an EMBL/GenBank/DDBJ whole genome shotgun (WGS) entry which is preliminary data.</text>
</comment>
<feature type="region of interest" description="Disordered" evidence="7">
    <location>
        <begin position="661"/>
        <end position="681"/>
    </location>
</feature>
<dbReference type="InterPro" id="IPR032692">
    <property type="entry name" value="YccS_N"/>
</dbReference>
<dbReference type="InterPro" id="IPR049453">
    <property type="entry name" value="Memb_transporter_dom"/>
</dbReference>
<sequence length="717" mass="77909">MSGLRLIPPHLLAVPRRLGLALFRLHIENGAFVSLGMGIVGGLFALAYGQTVAILAASGALCASVVDKPGPAPVKLRMYALAVSGATFVALFAMLFEHHHIWMGILVAAMSFVSSLASAYGRRAIGLSVAAVLALLFGMAANRASLMPISDYIGIFFAGGVSYALISIGLSALFDIRNRRMFLGEAVHAFSSYLEAKATLYDPACDARLALEKLVEAHAAFTEKLQAARDFVFLGRRTASRQRWMAALLALLDCFDSVVSSDADIETMRQSGHNDLLLRLKALTARFAADTEELALALTTPGAHFSFNPHTAEILELQAEVEQLAATAWGRESLAISAFRSAGHKLALGIARMERLAQATDTSADANTILPKVELEAFVHRDRMDPRVLQSLFSLSSPVMRYAIRVTGAMTAGYMLTLLLPNMMHGGWVLLTTSLIMRASYSITRQRRNDRIIGTAAGSIIAAVLVHYISRDFLFLPVIFSVGAAHAFADVAFKVTATCASITALLQLHFLGPDVEPSSVLVLERLGDTMIGAALSWVFSFVLPSWEWKNVPNLVRAVVDADKSYAALALSRRRNDQDFRLARKRAHDAAANLTMTVRRLADEPRIDKTKLAALHDLVAANYLMASDLASMRVLFRTRKQELNPDDAERVLDLARQNVEQALNPAEAKDKGPTRLSRRSLGESIGGHNAMVSLTRRLIHIERMAGRVSALAAKVLKA</sequence>
<evidence type="ECO:0000256" key="4">
    <source>
        <dbReference type="ARBA" id="ARBA00022989"/>
    </source>
</evidence>